<evidence type="ECO:0000313" key="3">
    <source>
        <dbReference type="EMBL" id="GMN22977.1"/>
    </source>
</evidence>
<proteinExistence type="predicted"/>
<dbReference type="EMBL" id="BTGU01008007">
    <property type="protein sequence ID" value="GMN22977.1"/>
    <property type="molecule type" value="Genomic_DNA"/>
</dbReference>
<dbReference type="Proteomes" id="UP001187192">
    <property type="component" value="Unassembled WGS sequence"/>
</dbReference>
<evidence type="ECO:0000256" key="1">
    <source>
        <dbReference type="SAM" id="MobiDB-lite"/>
    </source>
</evidence>
<feature type="region of interest" description="Disordered" evidence="1">
    <location>
        <begin position="83"/>
        <end position="116"/>
    </location>
</feature>
<evidence type="ECO:0000313" key="2">
    <source>
        <dbReference type="EMBL" id="GMN22941.1"/>
    </source>
</evidence>
<reference evidence="3" key="1">
    <citation type="submission" date="2023-07" db="EMBL/GenBank/DDBJ databases">
        <title>draft genome sequence of fig (Ficus carica).</title>
        <authorList>
            <person name="Takahashi T."/>
            <person name="Nishimura K."/>
        </authorList>
    </citation>
    <scope>NUCLEOTIDE SEQUENCE</scope>
</reference>
<dbReference type="AlphaFoldDB" id="A0AA88CN51"/>
<gene>
    <name evidence="2" type="ORF">TIFTF001_050238</name>
    <name evidence="3" type="ORF">TIFTF001_050244</name>
</gene>
<keyword evidence="4" id="KW-1185">Reference proteome</keyword>
<evidence type="ECO:0000313" key="4">
    <source>
        <dbReference type="Proteomes" id="UP001187192"/>
    </source>
</evidence>
<name>A0AA88CN51_FICCA</name>
<protein>
    <submittedName>
        <fullName evidence="3">Uncharacterized protein</fullName>
    </submittedName>
</protein>
<feature type="compositionally biased region" description="Basic residues" evidence="1">
    <location>
        <begin position="83"/>
        <end position="94"/>
    </location>
</feature>
<dbReference type="EMBL" id="BTGU01008005">
    <property type="protein sequence ID" value="GMN22941.1"/>
    <property type="molecule type" value="Genomic_DNA"/>
</dbReference>
<feature type="region of interest" description="Disordered" evidence="1">
    <location>
        <begin position="1"/>
        <end position="25"/>
    </location>
</feature>
<feature type="compositionally biased region" description="Basic and acidic residues" evidence="1">
    <location>
        <begin position="1"/>
        <end position="11"/>
    </location>
</feature>
<comment type="caution">
    <text evidence="3">The sequence shown here is derived from an EMBL/GenBank/DDBJ whole genome shotgun (WGS) entry which is preliminary data.</text>
</comment>
<organism evidence="3 4">
    <name type="scientific">Ficus carica</name>
    <name type="common">Common fig</name>
    <dbReference type="NCBI Taxonomy" id="3494"/>
    <lineage>
        <taxon>Eukaryota</taxon>
        <taxon>Viridiplantae</taxon>
        <taxon>Streptophyta</taxon>
        <taxon>Embryophyta</taxon>
        <taxon>Tracheophyta</taxon>
        <taxon>Spermatophyta</taxon>
        <taxon>Magnoliopsida</taxon>
        <taxon>eudicotyledons</taxon>
        <taxon>Gunneridae</taxon>
        <taxon>Pentapetalae</taxon>
        <taxon>rosids</taxon>
        <taxon>fabids</taxon>
        <taxon>Rosales</taxon>
        <taxon>Moraceae</taxon>
        <taxon>Ficeae</taxon>
        <taxon>Ficus</taxon>
    </lineage>
</organism>
<accession>A0AA88CN51</accession>
<sequence>MRVCLDDRKDGGGGAEAKIATEERQDAAKIRTVERCRRRAQTSGIAMETSREIGAPIAAAPSRRSLITDEARNATLQLRSCLRKRSGRRSHRRGTLVQPERHSGGGKTRRWSSDRPVGVRRRSSYCALRLVAAPIAVGPRPDRGILTKLLSAREPWSRGARNSAAIEP</sequence>